<comment type="caution">
    <text evidence="2">The sequence shown here is derived from an EMBL/GenBank/DDBJ whole genome shotgun (WGS) entry which is preliminary data.</text>
</comment>
<sequence>MFSRLSQRPEFTDLNYGGINHKSAKLEPMEELSHMTRSPSAILNRIFFLRFNGSLHRTNPGYRANNTSINAEYATTISGGLQGQRKKPSTPSKGRKINEPPDPANVICRSRDQFVTVVQNPLLQS</sequence>
<protein>
    <submittedName>
        <fullName evidence="2">Uncharacterized protein</fullName>
    </submittedName>
</protein>
<name>A0ABR4BFN3_9LECA</name>
<organism evidence="2 3">
    <name type="scientific">Lepraria finkii</name>
    <dbReference type="NCBI Taxonomy" id="1340010"/>
    <lineage>
        <taxon>Eukaryota</taxon>
        <taxon>Fungi</taxon>
        <taxon>Dikarya</taxon>
        <taxon>Ascomycota</taxon>
        <taxon>Pezizomycotina</taxon>
        <taxon>Lecanoromycetes</taxon>
        <taxon>OSLEUM clade</taxon>
        <taxon>Lecanoromycetidae</taxon>
        <taxon>Lecanorales</taxon>
        <taxon>Lecanorineae</taxon>
        <taxon>Stereocaulaceae</taxon>
        <taxon>Lepraria</taxon>
    </lineage>
</organism>
<evidence type="ECO:0000313" key="3">
    <source>
        <dbReference type="Proteomes" id="UP001590951"/>
    </source>
</evidence>
<proteinExistence type="predicted"/>
<dbReference type="EMBL" id="JBHFEH010000007">
    <property type="protein sequence ID" value="KAL2056545.1"/>
    <property type="molecule type" value="Genomic_DNA"/>
</dbReference>
<accession>A0ABR4BFN3</accession>
<evidence type="ECO:0000313" key="2">
    <source>
        <dbReference type="EMBL" id="KAL2056545.1"/>
    </source>
</evidence>
<gene>
    <name evidence="2" type="ORF">ABVK25_002939</name>
</gene>
<feature type="region of interest" description="Disordered" evidence="1">
    <location>
        <begin position="78"/>
        <end position="106"/>
    </location>
</feature>
<dbReference type="Proteomes" id="UP001590951">
    <property type="component" value="Unassembled WGS sequence"/>
</dbReference>
<reference evidence="2 3" key="1">
    <citation type="submission" date="2024-09" db="EMBL/GenBank/DDBJ databases">
        <title>Rethinking Asexuality: The Enigmatic Case of Functional Sexual Genes in Lepraria (Stereocaulaceae).</title>
        <authorList>
            <person name="Doellman M."/>
            <person name="Sun Y."/>
            <person name="Barcenas-Pena A."/>
            <person name="Lumbsch H.T."/>
            <person name="Grewe F."/>
        </authorList>
    </citation>
    <scope>NUCLEOTIDE SEQUENCE [LARGE SCALE GENOMIC DNA]</scope>
    <source>
        <strain evidence="2 3">Grewe 0041</strain>
    </source>
</reference>
<evidence type="ECO:0000256" key="1">
    <source>
        <dbReference type="SAM" id="MobiDB-lite"/>
    </source>
</evidence>
<keyword evidence="3" id="KW-1185">Reference proteome</keyword>